<reference evidence="1 2" key="1">
    <citation type="journal article" date="2019" name="Environ. Microbiol.">
        <title>At the nexus of three kingdoms: the genome of the mycorrhizal fungus Gigaspora margarita provides insights into plant, endobacterial and fungal interactions.</title>
        <authorList>
            <person name="Venice F."/>
            <person name="Ghignone S."/>
            <person name="Salvioli di Fossalunga A."/>
            <person name="Amselem J."/>
            <person name="Novero M."/>
            <person name="Xianan X."/>
            <person name="Sedzielewska Toro K."/>
            <person name="Morin E."/>
            <person name="Lipzen A."/>
            <person name="Grigoriev I.V."/>
            <person name="Henrissat B."/>
            <person name="Martin F.M."/>
            <person name="Bonfante P."/>
        </authorList>
    </citation>
    <scope>NUCLEOTIDE SEQUENCE [LARGE SCALE GENOMIC DNA]</scope>
    <source>
        <strain evidence="1 2">BEG34</strain>
    </source>
</reference>
<dbReference type="InterPro" id="IPR011990">
    <property type="entry name" value="TPR-like_helical_dom_sf"/>
</dbReference>
<accession>A0A8H3X7Y6</accession>
<name>A0A8H3X7Y6_GIGMA</name>
<dbReference type="AlphaFoldDB" id="A0A8H3X7Y6"/>
<dbReference type="PANTHER" id="PTHR43628:SF1">
    <property type="entry name" value="CHITIN SYNTHASE REGULATORY FACTOR 2-RELATED"/>
    <property type="match status" value="1"/>
</dbReference>
<sequence length="80" mass="8954">MGDACGAFNVGYCYLNGIGVEHNKNKAFIHYLKSAEMDNVDGLLEVGYCYLNGIGVEKDEYKAFTYYQKSAEIELNKALK</sequence>
<dbReference type="SUPFAM" id="SSF81901">
    <property type="entry name" value="HCP-like"/>
    <property type="match status" value="1"/>
</dbReference>
<comment type="caution">
    <text evidence="1">The sequence shown here is derived from an EMBL/GenBank/DDBJ whole genome shotgun (WGS) entry which is preliminary data.</text>
</comment>
<dbReference type="InterPro" id="IPR052945">
    <property type="entry name" value="Mitotic_Regulator"/>
</dbReference>
<proteinExistence type="predicted"/>
<dbReference type="OrthoDB" id="2384430at2759"/>
<dbReference type="EMBL" id="WTPW01001524">
    <property type="protein sequence ID" value="KAF0430295.1"/>
    <property type="molecule type" value="Genomic_DNA"/>
</dbReference>
<organism evidence="1 2">
    <name type="scientific">Gigaspora margarita</name>
    <dbReference type="NCBI Taxonomy" id="4874"/>
    <lineage>
        <taxon>Eukaryota</taxon>
        <taxon>Fungi</taxon>
        <taxon>Fungi incertae sedis</taxon>
        <taxon>Mucoromycota</taxon>
        <taxon>Glomeromycotina</taxon>
        <taxon>Glomeromycetes</taxon>
        <taxon>Diversisporales</taxon>
        <taxon>Gigasporaceae</taxon>
        <taxon>Gigaspora</taxon>
    </lineage>
</organism>
<dbReference type="Pfam" id="PF08238">
    <property type="entry name" value="Sel1"/>
    <property type="match status" value="2"/>
</dbReference>
<dbReference type="PANTHER" id="PTHR43628">
    <property type="entry name" value="ACTIVATOR OF C KINASE PROTEIN 1-RELATED"/>
    <property type="match status" value="1"/>
</dbReference>
<evidence type="ECO:0000313" key="1">
    <source>
        <dbReference type="EMBL" id="KAF0430295.1"/>
    </source>
</evidence>
<dbReference type="InterPro" id="IPR006597">
    <property type="entry name" value="Sel1-like"/>
</dbReference>
<keyword evidence="2" id="KW-1185">Reference proteome</keyword>
<keyword evidence="1" id="KW-0808">Transferase</keyword>
<dbReference type="Proteomes" id="UP000439903">
    <property type="component" value="Unassembled WGS sequence"/>
</dbReference>
<dbReference type="GO" id="GO:0016301">
    <property type="term" value="F:kinase activity"/>
    <property type="evidence" value="ECO:0007669"/>
    <property type="project" value="UniProtKB-KW"/>
</dbReference>
<dbReference type="SMART" id="SM00671">
    <property type="entry name" value="SEL1"/>
    <property type="match status" value="2"/>
</dbReference>
<gene>
    <name evidence="1" type="ORF">F8M41_005544</name>
</gene>
<keyword evidence="1" id="KW-0418">Kinase</keyword>
<protein>
    <submittedName>
        <fullName evidence="1">Kinase-like protein</fullName>
    </submittedName>
</protein>
<dbReference type="Gene3D" id="1.25.40.10">
    <property type="entry name" value="Tetratricopeptide repeat domain"/>
    <property type="match status" value="1"/>
</dbReference>
<evidence type="ECO:0000313" key="2">
    <source>
        <dbReference type="Proteomes" id="UP000439903"/>
    </source>
</evidence>